<keyword evidence="1" id="KW-0418">Kinase</keyword>
<dbReference type="Proteomes" id="UP000033491">
    <property type="component" value="Unassembled WGS sequence"/>
</dbReference>
<dbReference type="Gene3D" id="3.90.1200.10">
    <property type="match status" value="1"/>
</dbReference>
<dbReference type="PATRIC" id="fig|216463.3.peg.1198"/>
<dbReference type="PIRSF" id="PIRSF006221">
    <property type="entry name" value="Ketosamine-3-kinase"/>
    <property type="match status" value="1"/>
</dbReference>
<accession>A0A0F3RQ93</accession>
<dbReference type="PANTHER" id="PTHR12149:SF8">
    <property type="entry name" value="PROTEIN-RIBULOSAMINE 3-KINASE"/>
    <property type="match status" value="1"/>
</dbReference>
<dbReference type="STRING" id="216463.VC81_09705"/>
<dbReference type="SUPFAM" id="SSF56112">
    <property type="entry name" value="Protein kinase-like (PK-like)"/>
    <property type="match status" value="1"/>
</dbReference>
<dbReference type="EMBL" id="JZCR01000021">
    <property type="protein sequence ID" value="KJW12161.1"/>
    <property type="molecule type" value="Genomic_DNA"/>
</dbReference>
<dbReference type="InterPro" id="IPR011009">
    <property type="entry name" value="Kinase-like_dom_sf"/>
</dbReference>
<protein>
    <submittedName>
        <fullName evidence="2">Aminoglycoside phosphotransferase</fullName>
    </submittedName>
</protein>
<comment type="similarity">
    <text evidence="1">Belongs to the fructosamine kinase family.</text>
</comment>
<dbReference type="Pfam" id="PF03881">
    <property type="entry name" value="Fructosamin_kin"/>
    <property type="match status" value="1"/>
</dbReference>
<proteinExistence type="inferred from homology"/>
<evidence type="ECO:0000313" key="2">
    <source>
        <dbReference type="EMBL" id="KJW12161.1"/>
    </source>
</evidence>
<gene>
    <name evidence="2" type="ORF">VC81_09705</name>
</gene>
<keyword evidence="1 2" id="KW-0808">Transferase</keyword>
<dbReference type="Gene3D" id="3.30.200.20">
    <property type="entry name" value="Phosphorylase Kinase, domain 1"/>
    <property type="match status" value="1"/>
</dbReference>
<comment type="caution">
    <text evidence="2">The sequence shown here is derived from an EMBL/GenBank/DDBJ whole genome shotgun (WGS) entry which is preliminary data.</text>
</comment>
<evidence type="ECO:0000313" key="3">
    <source>
        <dbReference type="Proteomes" id="UP000033491"/>
    </source>
</evidence>
<dbReference type="InterPro" id="IPR016477">
    <property type="entry name" value="Fructo-/Ketosamine-3-kinase"/>
</dbReference>
<evidence type="ECO:0000256" key="1">
    <source>
        <dbReference type="PIRNR" id="PIRNR006221"/>
    </source>
</evidence>
<dbReference type="GO" id="GO:0016301">
    <property type="term" value="F:kinase activity"/>
    <property type="evidence" value="ECO:0007669"/>
    <property type="project" value="UniProtKB-UniRule"/>
</dbReference>
<dbReference type="AlphaFoldDB" id="A0A0F3RQ93"/>
<sequence length="286" mass="31665">MILSLSANWLSQLPLPGVTTATPVSGGDINQAFRLTTAEGPAFLLVQPQTPASFYAHEVAGLQALSQAVNTPTVLGTGEIDGDAYLLLEFLETGRGSQYDLGQAVARVHRVTAPQFGFDQDNRVAKLPKNNQWQADWTTFYLEQRLDPLVKRALAHHLWNSQREAAYQRVRQAIVAENQGRKIVPSLLHGDLWAGNYLFTTDGTPTLIDPDTLYGDREFDLAMTTIFGGFDGDFYKGYQAAYPLESGYADRLPHYQLYYLLAHLNLFGETYGPAVDATLERGLPHS</sequence>
<dbReference type="PANTHER" id="PTHR12149">
    <property type="entry name" value="FRUCTOSAMINE 3 KINASE-RELATED PROTEIN"/>
    <property type="match status" value="1"/>
</dbReference>
<name>A0A0F3RQ93_9LACO</name>
<reference evidence="2 3" key="1">
    <citation type="submission" date="2015-03" db="EMBL/GenBank/DDBJ databases">
        <authorList>
            <person name="Zheng J."/>
            <person name="Ganezle M."/>
        </authorList>
    </citation>
    <scope>NUCLEOTIDE SEQUENCE [LARGE SCALE GENOMIC DNA]</scope>
    <source>
        <strain evidence="2 3">LP38</strain>
    </source>
</reference>
<organism evidence="2 3">
    <name type="scientific">Levilactobacillus spicheri</name>
    <dbReference type="NCBI Taxonomy" id="216463"/>
    <lineage>
        <taxon>Bacteria</taxon>
        <taxon>Bacillati</taxon>
        <taxon>Bacillota</taxon>
        <taxon>Bacilli</taxon>
        <taxon>Lactobacillales</taxon>
        <taxon>Lactobacillaceae</taxon>
        <taxon>Levilactobacillus</taxon>
    </lineage>
</organism>